<proteinExistence type="predicted"/>
<dbReference type="EMBL" id="MFUC01000001">
    <property type="protein sequence ID" value="OGI72689.1"/>
    <property type="molecule type" value="Genomic_DNA"/>
</dbReference>
<dbReference type="AlphaFoldDB" id="A0A1F6VSY9"/>
<dbReference type="Pfam" id="PF00702">
    <property type="entry name" value="Hydrolase"/>
    <property type="match status" value="1"/>
</dbReference>
<reference evidence="1 2" key="1">
    <citation type="journal article" date="2016" name="Nat. Commun.">
        <title>Thousands of microbial genomes shed light on interconnected biogeochemical processes in an aquifer system.</title>
        <authorList>
            <person name="Anantharaman K."/>
            <person name="Brown C.T."/>
            <person name="Hug L.A."/>
            <person name="Sharon I."/>
            <person name="Castelle C.J."/>
            <person name="Probst A.J."/>
            <person name="Thomas B.C."/>
            <person name="Singh A."/>
            <person name="Wilkins M.J."/>
            <person name="Karaoz U."/>
            <person name="Brodie E.L."/>
            <person name="Williams K.H."/>
            <person name="Hubbard S.S."/>
            <person name="Banfield J.F."/>
        </authorList>
    </citation>
    <scope>NUCLEOTIDE SEQUENCE [LARGE SCALE GENOMIC DNA]</scope>
</reference>
<protein>
    <recommendedName>
        <fullName evidence="3">HAD family hydrolase</fullName>
    </recommendedName>
</protein>
<evidence type="ECO:0000313" key="2">
    <source>
        <dbReference type="Proteomes" id="UP000179686"/>
    </source>
</evidence>
<gene>
    <name evidence="1" type="ORF">A3J61_00145</name>
</gene>
<dbReference type="InterPro" id="IPR036412">
    <property type="entry name" value="HAD-like_sf"/>
</dbReference>
<accession>A0A1F6VSY9</accession>
<dbReference type="STRING" id="1801752.A3J61_00145"/>
<dbReference type="SUPFAM" id="SSF56784">
    <property type="entry name" value="HAD-like"/>
    <property type="match status" value="1"/>
</dbReference>
<name>A0A1F6VSY9_9BACT</name>
<evidence type="ECO:0008006" key="3">
    <source>
        <dbReference type="Google" id="ProtNLM"/>
    </source>
</evidence>
<dbReference type="SFLD" id="SFLDG01129">
    <property type="entry name" value="C1.5:_HAD__Beta-PGM__Phosphata"/>
    <property type="match status" value="1"/>
</dbReference>
<evidence type="ECO:0000313" key="1">
    <source>
        <dbReference type="EMBL" id="OGI72689.1"/>
    </source>
</evidence>
<dbReference type="SFLD" id="SFLDS00003">
    <property type="entry name" value="Haloacid_Dehalogenase"/>
    <property type="match status" value="1"/>
</dbReference>
<dbReference type="PANTHER" id="PTHR43611:SF3">
    <property type="entry name" value="FLAVIN MONONUCLEOTIDE HYDROLASE 1, CHLOROPLATIC"/>
    <property type="match status" value="1"/>
</dbReference>
<dbReference type="InterPro" id="IPR023214">
    <property type="entry name" value="HAD_sf"/>
</dbReference>
<comment type="caution">
    <text evidence="1">The sequence shown here is derived from an EMBL/GenBank/DDBJ whole genome shotgun (WGS) entry which is preliminary data.</text>
</comment>
<sequence length="202" mass="23805">MKINNIIVDWHGVLDRRTFRGLKELIASRKGLRLEEVEVRIKDLAHSWVTGEISPEFFWKHLAIRFGLRWQLLAYLKNYILSIDLNFEVVALLQRLKDSGYKIFLLSDCPEDKKEVILKSDFAEELFEDMFFSFDSKMSKENPDFFMELITECHLLPNECLYIDDNGKNIQTAKFLFMETHLFTGDDMGIMRALKNLEQVPD</sequence>
<dbReference type="Proteomes" id="UP000179686">
    <property type="component" value="Unassembled WGS sequence"/>
</dbReference>
<dbReference type="PANTHER" id="PTHR43611">
    <property type="entry name" value="ALPHA-D-GLUCOSE 1-PHOSPHATE PHOSPHATASE"/>
    <property type="match status" value="1"/>
</dbReference>
<organism evidence="1 2">
    <name type="scientific">Candidatus Nomurabacteria bacterium RIFCSPHIGHO2_02_FULL_38_15</name>
    <dbReference type="NCBI Taxonomy" id="1801752"/>
    <lineage>
        <taxon>Bacteria</taxon>
        <taxon>Candidatus Nomuraibacteriota</taxon>
    </lineage>
</organism>
<dbReference type="Gene3D" id="3.40.50.1000">
    <property type="entry name" value="HAD superfamily/HAD-like"/>
    <property type="match status" value="1"/>
</dbReference>